<dbReference type="HOGENOM" id="CLU_3235475_0_0_11"/>
<dbReference type="PATRIC" id="fig|1358026.3.peg.3448"/>
<protein>
    <recommendedName>
        <fullName evidence="1">YjeF C-terminal domain-containing protein</fullName>
    </recommendedName>
</protein>
<dbReference type="EMBL" id="AWVQ01000692">
    <property type="protein sequence ID" value="ERK69487.1"/>
    <property type="molecule type" value="Genomic_DNA"/>
</dbReference>
<dbReference type="AlphaFoldDB" id="U2T462"/>
<gene>
    <name evidence="2" type="ORF">N136_04201</name>
</gene>
<dbReference type="PROSITE" id="PS51383">
    <property type="entry name" value="YJEF_C_3"/>
    <property type="match status" value="1"/>
</dbReference>
<reference evidence="2 3" key="1">
    <citation type="submission" date="2013-08" db="EMBL/GenBank/DDBJ databases">
        <authorList>
            <person name="Weinstock G."/>
            <person name="Sodergren E."/>
            <person name="Wylie T."/>
            <person name="Fulton L."/>
            <person name="Fulton R."/>
            <person name="Fronick C."/>
            <person name="O'Laughlin M."/>
            <person name="Godfrey J."/>
            <person name="Miner T."/>
            <person name="Herter B."/>
            <person name="Appelbaum E."/>
            <person name="Cordes M."/>
            <person name="Lek S."/>
            <person name="Wollam A."/>
            <person name="Pepin K.H."/>
            <person name="Palsikar V.B."/>
            <person name="Mitreva M."/>
            <person name="Wilson R.K."/>
        </authorList>
    </citation>
    <scope>NUCLEOTIDE SEQUENCE [LARGE SCALE GENOMIC DNA]</scope>
    <source>
        <strain evidence="2 3">ATCC 14665</strain>
    </source>
</reference>
<comment type="caution">
    <text evidence="2">The sequence shown here is derived from an EMBL/GenBank/DDBJ whole genome shotgun (WGS) entry which is preliminary data.</text>
</comment>
<dbReference type="GO" id="GO:0016836">
    <property type="term" value="F:hydro-lyase activity"/>
    <property type="evidence" value="ECO:0007669"/>
    <property type="project" value="InterPro"/>
</dbReference>
<evidence type="ECO:0000313" key="2">
    <source>
        <dbReference type="EMBL" id="ERK69487.1"/>
    </source>
</evidence>
<dbReference type="InterPro" id="IPR000631">
    <property type="entry name" value="CARKD"/>
</dbReference>
<sequence>MHGRAGERASDGAPIVALDIAEAVPHVVRDLLRERGRAPRGAV</sequence>
<evidence type="ECO:0000313" key="3">
    <source>
        <dbReference type="Proteomes" id="UP000016605"/>
    </source>
</evidence>
<feature type="domain" description="YjeF C-terminal" evidence="1">
    <location>
        <begin position="1"/>
        <end position="31"/>
    </location>
</feature>
<proteinExistence type="predicted"/>
<dbReference type="Proteomes" id="UP000016605">
    <property type="component" value="Unassembled WGS sequence"/>
</dbReference>
<accession>U2T462</accession>
<organism evidence="2 3">
    <name type="scientific">Leifsonia aquatica ATCC 14665</name>
    <dbReference type="NCBI Taxonomy" id="1358026"/>
    <lineage>
        <taxon>Bacteria</taxon>
        <taxon>Bacillati</taxon>
        <taxon>Actinomycetota</taxon>
        <taxon>Actinomycetes</taxon>
        <taxon>Micrococcales</taxon>
        <taxon>Microbacteriaceae</taxon>
        <taxon>Leifsonia</taxon>
    </lineage>
</organism>
<name>U2T462_LEIAQ</name>
<evidence type="ECO:0000259" key="1">
    <source>
        <dbReference type="PROSITE" id="PS51383"/>
    </source>
</evidence>